<dbReference type="EMBL" id="MU006239">
    <property type="protein sequence ID" value="KAF2820910.1"/>
    <property type="molecule type" value="Genomic_DNA"/>
</dbReference>
<proteinExistence type="predicted"/>
<keyword evidence="2" id="KW-1185">Reference proteome</keyword>
<gene>
    <name evidence="1" type="ORF">CC86DRAFT_113088</name>
</gene>
<accession>A0A6A6ZIQ5</accession>
<sequence length="171" mass="19182">MAASEKSFRTIMVVLWAGTRVRCFFPYLQRLPTELCLEVFGMLLNSPGGNILFYSEALHVLQKLQMSPEDRYSVPCSGPLFVRWITVGKTSYLAGLYDKKVSGSSLIKAADKDWDHVVLRWNDFGVTYATCVDSRSAPHIAAGSGYLQVLRRCGRIWISMEGLLVSHIDQS</sequence>
<name>A0A6A6ZIQ5_9PLEO</name>
<dbReference type="AlphaFoldDB" id="A0A6A6ZIQ5"/>
<dbReference type="Proteomes" id="UP000799424">
    <property type="component" value="Unassembled WGS sequence"/>
</dbReference>
<protein>
    <submittedName>
        <fullName evidence="1">Uncharacterized protein</fullName>
    </submittedName>
</protein>
<evidence type="ECO:0000313" key="2">
    <source>
        <dbReference type="Proteomes" id="UP000799424"/>
    </source>
</evidence>
<reference evidence="1" key="1">
    <citation type="journal article" date="2020" name="Stud. Mycol.">
        <title>101 Dothideomycetes genomes: a test case for predicting lifestyles and emergence of pathogens.</title>
        <authorList>
            <person name="Haridas S."/>
            <person name="Albert R."/>
            <person name="Binder M."/>
            <person name="Bloem J."/>
            <person name="Labutti K."/>
            <person name="Salamov A."/>
            <person name="Andreopoulos B."/>
            <person name="Baker S."/>
            <person name="Barry K."/>
            <person name="Bills G."/>
            <person name="Bluhm B."/>
            <person name="Cannon C."/>
            <person name="Castanera R."/>
            <person name="Culley D."/>
            <person name="Daum C."/>
            <person name="Ezra D."/>
            <person name="Gonzalez J."/>
            <person name="Henrissat B."/>
            <person name="Kuo A."/>
            <person name="Liang C."/>
            <person name="Lipzen A."/>
            <person name="Lutzoni F."/>
            <person name="Magnuson J."/>
            <person name="Mondo S."/>
            <person name="Nolan M."/>
            <person name="Ohm R."/>
            <person name="Pangilinan J."/>
            <person name="Park H.-J."/>
            <person name="Ramirez L."/>
            <person name="Alfaro M."/>
            <person name="Sun H."/>
            <person name="Tritt A."/>
            <person name="Yoshinaga Y."/>
            <person name="Zwiers L.-H."/>
            <person name="Turgeon B."/>
            <person name="Goodwin S."/>
            <person name="Spatafora J."/>
            <person name="Crous P."/>
            <person name="Grigoriev I."/>
        </authorList>
    </citation>
    <scope>NUCLEOTIDE SEQUENCE</scope>
    <source>
        <strain evidence="1">CBS 113818</strain>
    </source>
</reference>
<dbReference type="OrthoDB" id="3688094at2759"/>
<organism evidence="1 2">
    <name type="scientific">Ophiobolus disseminans</name>
    <dbReference type="NCBI Taxonomy" id="1469910"/>
    <lineage>
        <taxon>Eukaryota</taxon>
        <taxon>Fungi</taxon>
        <taxon>Dikarya</taxon>
        <taxon>Ascomycota</taxon>
        <taxon>Pezizomycotina</taxon>
        <taxon>Dothideomycetes</taxon>
        <taxon>Pleosporomycetidae</taxon>
        <taxon>Pleosporales</taxon>
        <taxon>Pleosporineae</taxon>
        <taxon>Phaeosphaeriaceae</taxon>
        <taxon>Ophiobolus</taxon>
    </lineage>
</organism>
<evidence type="ECO:0000313" key="1">
    <source>
        <dbReference type="EMBL" id="KAF2820910.1"/>
    </source>
</evidence>